<evidence type="ECO:0000313" key="1">
    <source>
        <dbReference type="EMBL" id="EIE85430.1"/>
    </source>
</evidence>
<organism evidence="1 2">
    <name type="scientific">Rhizopus delemar (strain RA 99-880 / ATCC MYA-4621 / FGSC 9543 / NRRL 43880)</name>
    <name type="common">Mucormycosis agent</name>
    <name type="synonym">Rhizopus arrhizus var. delemar</name>
    <dbReference type="NCBI Taxonomy" id="246409"/>
    <lineage>
        <taxon>Eukaryota</taxon>
        <taxon>Fungi</taxon>
        <taxon>Fungi incertae sedis</taxon>
        <taxon>Mucoromycota</taxon>
        <taxon>Mucoromycotina</taxon>
        <taxon>Mucoromycetes</taxon>
        <taxon>Mucorales</taxon>
        <taxon>Mucorineae</taxon>
        <taxon>Rhizopodaceae</taxon>
        <taxon>Rhizopus</taxon>
    </lineage>
</organism>
<protein>
    <submittedName>
        <fullName evidence="1">Uncharacterized protein</fullName>
    </submittedName>
</protein>
<dbReference type="VEuPathDB" id="FungiDB:RO3G_10140"/>
<sequence length="286" mass="32814">MIHGTNLYSNAQGSSLSTYAFWKDWVSFLQESDKFHPYRGIYKRHVEGHVERKHPLPSEYVPYINSVIDSEGLQNYKKAIRNVPDEENGPAYEFFENVFRARAVSGAVAVEVNECKTDFKDGEAQLESMTQQLKASGLTDKCKAGFDHHKGLFGSLSMLKTIADCFSLETTVYLWSLRFESSACLYEFWLEDKLIIKPSIEDKLEALPDFISFYWNMKCLLKESVDEILQLKKEHNETLIKRRFDDSPFPSLSSLVNPSILRLTEEQDKFGMSLLGPFFSNPSSPE</sequence>
<dbReference type="Proteomes" id="UP000009138">
    <property type="component" value="Unassembled WGS sequence"/>
</dbReference>
<proteinExistence type="predicted"/>
<dbReference type="EMBL" id="CH476738">
    <property type="protein sequence ID" value="EIE85430.1"/>
    <property type="molecule type" value="Genomic_DNA"/>
</dbReference>
<name>I1CAF0_RHIO9</name>
<dbReference type="InParanoid" id="I1CAF0"/>
<keyword evidence="2" id="KW-1185">Reference proteome</keyword>
<gene>
    <name evidence="1" type="ORF">RO3G_10140</name>
</gene>
<reference evidence="1 2" key="1">
    <citation type="journal article" date="2009" name="PLoS Genet.">
        <title>Genomic analysis of the basal lineage fungus Rhizopus oryzae reveals a whole-genome duplication.</title>
        <authorList>
            <person name="Ma L.-J."/>
            <person name="Ibrahim A.S."/>
            <person name="Skory C."/>
            <person name="Grabherr M.G."/>
            <person name="Burger G."/>
            <person name="Butler M."/>
            <person name="Elias M."/>
            <person name="Idnurm A."/>
            <person name="Lang B.F."/>
            <person name="Sone T."/>
            <person name="Abe A."/>
            <person name="Calvo S.E."/>
            <person name="Corrochano L.M."/>
            <person name="Engels R."/>
            <person name="Fu J."/>
            <person name="Hansberg W."/>
            <person name="Kim J.-M."/>
            <person name="Kodira C.D."/>
            <person name="Koehrsen M.J."/>
            <person name="Liu B."/>
            <person name="Miranda-Saavedra D."/>
            <person name="O'Leary S."/>
            <person name="Ortiz-Castellanos L."/>
            <person name="Poulter R."/>
            <person name="Rodriguez-Romero J."/>
            <person name="Ruiz-Herrera J."/>
            <person name="Shen Y.-Q."/>
            <person name="Zeng Q."/>
            <person name="Galagan J."/>
            <person name="Birren B.W."/>
            <person name="Cuomo C.A."/>
            <person name="Wickes B.L."/>
        </authorList>
    </citation>
    <scope>NUCLEOTIDE SEQUENCE [LARGE SCALE GENOMIC DNA]</scope>
    <source>
        <strain evidence="2">RA 99-880 / ATCC MYA-4621 / FGSC 9543 / NRRL 43880</strain>
    </source>
</reference>
<dbReference type="RefSeq" id="XP_067520826.1">
    <property type="nucleotide sequence ID" value="XM_067664725.1"/>
</dbReference>
<dbReference type="GeneID" id="93617106"/>
<evidence type="ECO:0000313" key="2">
    <source>
        <dbReference type="Proteomes" id="UP000009138"/>
    </source>
</evidence>
<accession>I1CAF0</accession>
<dbReference type="AlphaFoldDB" id="I1CAF0"/>